<evidence type="ECO:0000256" key="5">
    <source>
        <dbReference type="ARBA" id="ARBA00022989"/>
    </source>
</evidence>
<feature type="domain" description="Glycosyltransferase 61 catalytic" evidence="8">
    <location>
        <begin position="112"/>
        <end position="286"/>
    </location>
</feature>
<keyword evidence="6" id="KW-0472">Membrane</keyword>
<dbReference type="InParanoid" id="A2DV37"/>
<dbReference type="InterPro" id="IPR007657">
    <property type="entry name" value="Glycosyltransferase_61"/>
</dbReference>
<gene>
    <name evidence="9" type="ORF">TVAG_188150</name>
</gene>
<evidence type="ECO:0000256" key="2">
    <source>
        <dbReference type="ARBA" id="ARBA00022676"/>
    </source>
</evidence>
<reference evidence="9" key="2">
    <citation type="journal article" date="2007" name="Science">
        <title>Draft genome sequence of the sexually transmitted pathogen Trichomonas vaginalis.</title>
        <authorList>
            <person name="Carlton J.M."/>
            <person name="Hirt R.P."/>
            <person name="Silva J.C."/>
            <person name="Delcher A.L."/>
            <person name="Schatz M."/>
            <person name="Zhao Q."/>
            <person name="Wortman J.R."/>
            <person name="Bidwell S.L."/>
            <person name="Alsmark U.C.M."/>
            <person name="Besteiro S."/>
            <person name="Sicheritz-Ponten T."/>
            <person name="Noel C.J."/>
            <person name="Dacks J.B."/>
            <person name="Foster P.G."/>
            <person name="Simillion C."/>
            <person name="Van de Peer Y."/>
            <person name="Miranda-Saavedra D."/>
            <person name="Barton G.J."/>
            <person name="Westrop G.D."/>
            <person name="Mueller S."/>
            <person name="Dessi D."/>
            <person name="Fiori P.L."/>
            <person name="Ren Q."/>
            <person name="Paulsen I."/>
            <person name="Zhang H."/>
            <person name="Bastida-Corcuera F.D."/>
            <person name="Simoes-Barbosa A."/>
            <person name="Brown M.T."/>
            <person name="Hayes R.D."/>
            <person name="Mukherjee M."/>
            <person name="Okumura C.Y."/>
            <person name="Schneider R."/>
            <person name="Smith A.J."/>
            <person name="Vanacova S."/>
            <person name="Villalvazo M."/>
            <person name="Haas B.J."/>
            <person name="Pertea M."/>
            <person name="Feldblyum T.V."/>
            <person name="Utterback T.R."/>
            <person name="Shu C.L."/>
            <person name="Osoegawa K."/>
            <person name="de Jong P.J."/>
            <person name="Hrdy I."/>
            <person name="Horvathova L."/>
            <person name="Zubacova Z."/>
            <person name="Dolezal P."/>
            <person name="Malik S.B."/>
            <person name="Logsdon J.M. Jr."/>
            <person name="Henze K."/>
            <person name="Gupta A."/>
            <person name="Wang C.C."/>
            <person name="Dunne R.L."/>
            <person name="Upcroft J.A."/>
            <person name="Upcroft P."/>
            <person name="White O."/>
            <person name="Salzberg S.L."/>
            <person name="Tang P."/>
            <person name="Chiu C.-H."/>
            <person name="Lee Y.-S."/>
            <person name="Embley T.M."/>
            <person name="Coombs G.H."/>
            <person name="Mottram J.C."/>
            <person name="Tachezy J."/>
            <person name="Fraser-Liggett C.M."/>
            <person name="Johnson P.J."/>
        </authorList>
    </citation>
    <scope>NUCLEOTIDE SEQUENCE [LARGE SCALE GENOMIC DNA]</scope>
    <source>
        <strain evidence="9">G3</strain>
    </source>
</reference>
<proteinExistence type="predicted"/>
<evidence type="ECO:0000256" key="7">
    <source>
        <dbReference type="ARBA" id="ARBA00023180"/>
    </source>
</evidence>
<dbReference type="Proteomes" id="UP000001542">
    <property type="component" value="Unassembled WGS sequence"/>
</dbReference>
<protein>
    <recommendedName>
        <fullName evidence="8">Glycosyltransferase 61 catalytic domain-containing protein</fullName>
    </recommendedName>
</protein>
<dbReference type="RefSeq" id="XP_001327987.1">
    <property type="nucleotide sequence ID" value="XM_001327952.1"/>
</dbReference>
<comment type="subcellular location">
    <subcellularLocation>
        <location evidence="1">Membrane</location>
        <topology evidence="1">Single-pass membrane protein</topology>
    </subcellularLocation>
</comment>
<evidence type="ECO:0000256" key="3">
    <source>
        <dbReference type="ARBA" id="ARBA00022679"/>
    </source>
</evidence>
<accession>A2DV37</accession>
<keyword evidence="10" id="KW-1185">Reference proteome</keyword>
<dbReference type="AlphaFoldDB" id="A2DV37"/>
<evidence type="ECO:0000259" key="8">
    <source>
        <dbReference type="Pfam" id="PF04577"/>
    </source>
</evidence>
<keyword evidence="5" id="KW-1133">Transmembrane helix</keyword>
<organism evidence="9 10">
    <name type="scientific">Trichomonas vaginalis (strain ATCC PRA-98 / G3)</name>
    <dbReference type="NCBI Taxonomy" id="412133"/>
    <lineage>
        <taxon>Eukaryota</taxon>
        <taxon>Metamonada</taxon>
        <taxon>Parabasalia</taxon>
        <taxon>Trichomonadida</taxon>
        <taxon>Trichomonadidae</taxon>
        <taxon>Trichomonas</taxon>
    </lineage>
</organism>
<dbReference type="VEuPathDB" id="TrichDB:TVAG_188150"/>
<dbReference type="PANTHER" id="PTHR20961">
    <property type="entry name" value="GLYCOSYLTRANSFERASE"/>
    <property type="match status" value="1"/>
</dbReference>
<keyword evidence="2" id="KW-0328">Glycosyltransferase</keyword>
<dbReference type="KEGG" id="tva:4773771"/>
<dbReference type="GO" id="GO:0016020">
    <property type="term" value="C:membrane"/>
    <property type="evidence" value="ECO:0007669"/>
    <property type="project" value="UniProtKB-SubCell"/>
</dbReference>
<evidence type="ECO:0000256" key="6">
    <source>
        <dbReference type="ARBA" id="ARBA00023136"/>
    </source>
</evidence>
<dbReference type="Pfam" id="PF04577">
    <property type="entry name" value="Glyco_transf_61"/>
    <property type="match status" value="1"/>
</dbReference>
<name>A2DV37_TRIV3</name>
<sequence length="358" mass="41268">MHLTYENPPDGNFFGFLENSDKIQYSKYYSNLSYVPRYATNQTKNFVTNFNGKIAIYKNAYANRFGEFSIGNYIIRPPFDSAANGIRFYEDGPVVLDCDKACVFGHAWMYNFGHFIHDYLSPLMIVPSDFLEECVVVLSEKTRKFGDDVLKAVGVHRYIYLSNNEWVHADLLAVAIEGRPYLMHFGVPLQKLVDRLKIYFRTLEIKPTKYVIMNRALSIRRHIDNIKDLVVAVQNYIKEVKFEEIEDQLGSIESYAKFYPSIKCVFLPTGSNAVKTIFMHPNTVVIIASNEMFDYAVGYSILSVHIKVIYFVHLNNHHDNFDVDIPLSIEAINVGVETSIKGHFPKPTPNYTFIDYIH</sequence>
<evidence type="ECO:0000256" key="4">
    <source>
        <dbReference type="ARBA" id="ARBA00022692"/>
    </source>
</evidence>
<dbReference type="PANTHER" id="PTHR20961:SF38">
    <property type="entry name" value="PROTEIN O-LINKED-MANNOSE BETA-1,4-N-ACETYLGLUCOSAMINYLTRANSFERASE 2"/>
    <property type="match status" value="1"/>
</dbReference>
<keyword evidence="7" id="KW-0325">Glycoprotein</keyword>
<dbReference type="EMBL" id="DS113251">
    <property type="protein sequence ID" value="EAY15764.1"/>
    <property type="molecule type" value="Genomic_DNA"/>
</dbReference>
<dbReference type="GO" id="GO:0016757">
    <property type="term" value="F:glycosyltransferase activity"/>
    <property type="evidence" value="ECO:0000318"/>
    <property type="project" value="GO_Central"/>
</dbReference>
<keyword evidence="4" id="KW-0812">Transmembrane</keyword>
<dbReference type="InterPro" id="IPR049625">
    <property type="entry name" value="Glyco_transf_61_cat"/>
</dbReference>
<evidence type="ECO:0000313" key="9">
    <source>
        <dbReference type="EMBL" id="EAY15764.1"/>
    </source>
</evidence>
<evidence type="ECO:0000256" key="1">
    <source>
        <dbReference type="ARBA" id="ARBA00004167"/>
    </source>
</evidence>
<dbReference type="VEuPathDB" id="TrichDB:TVAGG3_0940870"/>
<evidence type="ECO:0000313" key="10">
    <source>
        <dbReference type="Proteomes" id="UP000001542"/>
    </source>
</evidence>
<keyword evidence="3" id="KW-0808">Transferase</keyword>
<reference evidence="9" key="1">
    <citation type="submission" date="2006-10" db="EMBL/GenBank/DDBJ databases">
        <authorList>
            <person name="Amadeo P."/>
            <person name="Zhao Q."/>
            <person name="Wortman J."/>
            <person name="Fraser-Liggett C."/>
            <person name="Carlton J."/>
        </authorList>
    </citation>
    <scope>NUCLEOTIDE SEQUENCE</scope>
    <source>
        <strain evidence="9">G3</strain>
    </source>
</reference>